<evidence type="ECO:0000256" key="2">
    <source>
        <dbReference type="ARBA" id="ARBA00023125"/>
    </source>
</evidence>
<dbReference type="Proteomes" id="UP000095705">
    <property type="component" value="Unassembled WGS sequence"/>
</dbReference>
<dbReference type="InterPro" id="IPR011991">
    <property type="entry name" value="ArsR-like_HTH"/>
</dbReference>
<sequence length="282" mass="30538">MVTLRLTVGDLSRIRVIGTLGAEFESRLAELRYAAPLEDEFSEWRRQVERRLHRVSTAAAPAPPPAPRAPAGPSPDGGHFRATAVEPFWGRIRGHLETQRELLGRTALADGVESALSRLHPAIDWDAPYLRVDNGQDAREIRLTGDGIALTPSLFACRPLVLEPDSSRRGLTTLVYNVPLDSESAACLWQGEEDGAAALRALLGHTRASVLESVRVPGSTGDISRRLHISKPSAGQHVSVLRRSGLVATERRSNLAVHRLTHLGEAVLGRPAVRAGPSTALR</sequence>
<keyword evidence="7" id="KW-1185">Reference proteome</keyword>
<proteinExistence type="predicted"/>
<feature type="compositionally biased region" description="Pro residues" evidence="4">
    <location>
        <begin position="61"/>
        <end position="73"/>
    </location>
</feature>
<dbReference type="InterPro" id="IPR036390">
    <property type="entry name" value="WH_DNA-bd_sf"/>
</dbReference>
<accession>A0A1E5PMU0</accession>
<dbReference type="InterPro" id="IPR001845">
    <property type="entry name" value="HTH_ArsR_DNA-bd_dom"/>
</dbReference>
<evidence type="ECO:0000256" key="4">
    <source>
        <dbReference type="SAM" id="MobiDB-lite"/>
    </source>
</evidence>
<protein>
    <recommendedName>
        <fullName evidence="5">HTH arsR-type domain-containing protein</fullName>
    </recommendedName>
</protein>
<organism evidence="6 7">
    <name type="scientific">Streptomyces subrutilus</name>
    <dbReference type="NCBI Taxonomy" id="36818"/>
    <lineage>
        <taxon>Bacteria</taxon>
        <taxon>Bacillati</taxon>
        <taxon>Actinomycetota</taxon>
        <taxon>Actinomycetes</taxon>
        <taxon>Kitasatosporales</taxon>
        <taxon>Streptomycetaceae</taxon>
        <taxon>Streptomyces</taxon>
    </lineage>
</organism>
<gene>
    <name evidence="6" type="ORF">BGK67_05600</name>
</gene>
<evidence type="ECO:0000259" key="5">
    <source>
        <dbReference type="SMART" id="SM00418"/>
    </source>
</evidence>
<keyword evidence="3" id="KW-0804">Transcription</keyword>
<dbReference type="STRING" id="36818.BGK67_05600"/>
<dbReference type="AlphaFoldDB" id="A0A1E5PMU0"/>
<dbReference type="InterPro" id="IPR036388">
    <property type="entry name" value="WH-like_DNA-bd_sf"/>
</dbReference>
<feature type="domain" description="HTH arsR-type" evidence="5">
    <location>
        <begin position="197"/>
        <end position="272"/>
    </location>
</feature>
<dbReference type="OrthoDB" id="3808065at2"/>
<keyword evidence="2" id="KW-0238">DNA-binding</keyword>
<dbReference type="CDD" id="cd00090">
    <property type="entry name" value="HTH_ARSR"/>
    <property type="match status" value="1"/>
</dbReference>
<dbReference type="PANTHER" id="PTHR43132">
    <property type="entry name" value="ARSENICAL RESISTANCE OPERON REPRESSOR ARSR-RELATED"/>
    <property type="match status" value="1"/>
</dbReference>
<dbReference type="GO" id="GO:0003677">
    <property type="term" value="F:DNA binding"/>
    <property type="evidence" value="ECO:0007669"/>
    <property type="project" value="UniProtKB-KW"/>
</dbReference>
<dbReference type="SMART" id="SM00418">
    <property type="entry name" value="HTH_ARSR"/>
    <property type="match status" value="1"/>
</dbReference>
<evidence type="ECO:0000313" key="6">
    <source>
        <dbReference type="EMBL" id="OEJ30891.1"/>
    </source>
</evidence>
<dbReference type="Gene3D" id="1.10.10.10">
    <property type="entry name" value="Winged helix-like DNA-binding domain superfamily/Winged helix DNA-binding domain"/>
    <property type="match status" value="1"/>
</dbReference>
<dbReference type="RefSeq" id="WP_069919038.1">
    <property type="nucleotide sequence ID" value="NZ_MEHK01000001.1"/>
</dbReference>
<evidence type="ECO:0000256" key="1">
    <source>
        <dbReference type="ARBA" id="ARBA00023015"/>
    </source>
</evidence>
<dbReference type="GO" id="GO:0003700">
    <property type="term" value="F:DNA-binding transcription factor activity"/>
    <property type="evidence" value="ECO:0007669"/>
    <property type="project" value="InterPro"/>
</dbReference>
<dbReference type="PANTHER" id="PTHR43132:SF8">
    <property type="entry name" value="HTH-TYPE TRANSCRIPTIONAL REGULATOR KMTR"/>
    <property type="match status" value="1"/>
</dbReference>
<reference evidence="6 7" key="1">
    <citation type="submission" date="2016-08" db="EMBL/GenBank/DDBJ databases">
        <title>The complete genome of Streptomyces subrutilus 10-1-1.</title>
        <authorList>
            <person name="Chen X."/>
        </authorList>
    </citation>
    <scope>NUCLEOTIDE SEQUENCE [LARGE SCALE GENOMIC DNA]</scope>
    <source>
        <strain evidence="6 7">10-1-1</strain>
    </source>
</reference>
<evidence type="ECO:0000313" key="7">
    <source>
        <dbReference type="Proteomes" id="UP000095705"/>
    </source>
</evidence>
<dbReference type="EMBL" id="MEHK01000001">
    <property type="protein sequence ID" value="OEJ30891.1"/>
    <property type="molecule type" value="Genomic_DNA"/>
</dbReference>
<comment type="caution">
    <text evidence="6">The sequence shown here is derived from an EMBL/GenBank/DDBJ whole genome shotgun (WGS) entry which is preliminary data.</text>
</comment>
<dbReference type="InterPro" id="IPR051011">
    <property type="entry name" value="Metal_resp_trans_reg"/>
</dbReference>
<feature type="region of interest" description="Disordered" evidence="4">
    <location>
        <begin position="55"/>
        <end position="77"/>
    </location>
</feature>
<evidence type="ECO:0000256" key="3">
    <source>
        <dbReference type="ARBA" id="ARBA00023163"/>
    </source>
</evidence>
<keyword evidence="1" id="KW-0805">Transcription regulation</keyword>
<name>A0A1E5PMU0_9ACTN</name>
<dbReference type="SUPFAM" id="SSF46785">
    <property type="entry name" value="Winged helix' DNA-binding domain"/>
    <property type="match status" value="1"/>
</dbReference>